<dbReference type="Proteomes" id="UP000030300">
    <property type="component" value="Chromosome"/>
</dbReference>
<dbReference type="OrthoDB" id="5197046at2"/>
<reference evidence="1 2" key="1">
    <citation type="journal article" date="2015" name="Genome Announc.">
        <title>Complete Genome Sequence of Steroid-Transforming Nocardioides simplex VKM Ac-2033D.</title>
        <authorList>
            <person name="Shtratnikova V.Y."/>
            <person name="Schelkunov M.I."/>
            <person name="Pekov Y.A."/>
            <person name="Fokina V.V."/>
            <person name="Logacheva M.D."/>
            <person name="Sokolov S.L."/>
            <person name="Bragin E.Y."/>
            <person name="Ashapkin V.V."/>
            <person name="Donova M.V."/>
        </authorList>
    </citation>
    <scope>NUCLEOTIDE SEQUENCE [LARGE SCALE GENOMIC DNA]</scope>
    <source>
        <strain evidence="1 2">VKM Ac-2033D</strain>
    </source>
</reference>
<organism evidence="1 2">
    <name type="scientific">Nocardioides simplex</name>
    <name type="common">Arthrobacter simplex</name>
    <dbReference type="NCBI Taxonomy" id="2045"/>
    <lineage>
        <taxon>Bacteria</taxon>
        <taxon>Bacillati</taxon>
        <taxon>Actinomycetota</taxon>
        <taxon>Actinomycetes</taxon>
        <taxon>Propionibacteriales</taxon>
        <taxon>Nocardioidaceae</taxon>
        <taxon>Pimelobacter</taxon>
    </lineage>
</organism>
<dbReference type="HOGENOM" id="CLU_1081127_0_0_11"/>
<gene>
    <name evidence="1" type="ORF">KR76_24140</name>
</gene>
<dbReference type="RefSeq" id="WP_038681991.1">
    <property type="nucleotide sequence ID" value="NZ_CP009896.1"/>
</dbReference>
<name>A0A0A1DNW5_NOCSI</name>
<proteinExistence type="predicted"/>
<keyword evidence="2" id="KW-1185">Reference proteome</keyword>
<accession>A0A0A1DNW5</accession>
<dbReference type="eggNOG" id="ENOG5033V91">
    <property type="taxonomic scope" value="Bacteria"/>
</dbReference>
<sequence>MASPLPHLGPYAVDPLPRQPAKPAIALLLQLAGGLLAGYGALASAEAPAPATSLVVGGILVVVGGLAWLFWVDPFPLQLNAWQGYATLTLSAGLGGIVAVARHDLDGPYLTAVGVLAGTGTAFLALGLFLPAHRRRAYARDLELMASGVPCRAVVLDDGLDPWDWEDGDGTISTVVTFRFTGADGTTYRLHRTVAIPGRAHLEDGHETVVWHDPEHPLDESRMVVALHHALRWNVPIPEPDVPVVGAPVAPGAAQPA</sequence>
<dbReference type="AlphaFoldDB" id="A0A0A1DNW5"/>
<evidence type="ECO:0000313" key="1">
    <source>
        <dbReference type="EMBL" id="AIY19096.1"/>
    </source>
</evidence>
<protein>
    <submittedName>
        <fullName evidence="1">Uncharacterized protein</fullName>
    </submittedName>
</protein>
<dbReference type="GeneID" id="96611854"/>
<dbReference type="EMBL" id="CP009896">
    <property type="protein sequence ID" value="AIY19096.1"/>
    <property type="molecule type" value="Genomic_DNA"/>
</dbReference>
<dbReference type="KEGG" id="psim:KR76_24140"/>
<evidence type="ECO:0000313" key="2">
    <source>
        <dbReference type="Proteomes" id="UP000030300"/>
    </source>
</evidence>